<dbReference type="Proteomes" id="UP000236291">
    <property type="component" value="Unassembled WGS sequence"/>
</dbReference>
<sequence length="98" mass="11813">MCGSLWNPWQAEQGRGTRDNLLWHQNLQLSAVDVLSFEERAVNVLLDLKVLSLWIQRVTFFLECLFWNRCPSMMRQCCDLNVCRYFDTFRIERIDFDF</sequence>
<evidence type="ECO:0000313" key="1">
    <source>
        <dbReference type="EMBL" id="PNY03800.1"/>
    </source>
</evidence>
<protein>
    <submittedName>
        <fullName evidence="1">Uncharacterized protein</fullName>
    </submittedName>
</protein>
<evidence type="ECO:0000313" key="2">
    <source>
        <dbReference type="Proteomes" id="UP000236291"/>
    </source>
</evidence>
<comment type="caution">
    <text evidence="1">The sequence shown here is derived from an EMBL/GenBank/DDBJ whole genome shotgun (WGS) entry which is preliminary data.</text>
</comment>
<proteinExistence type="predicted"/>
<reference evidence="1 2" key="1">
    <citation type="journal article" date="2014" name="Am. J. Bot.">
        <title>Genome assembly and annotation for red clover (Trifolium pratense; Fabaceae).</title>
        <authorList>
            <person name="Istvanek J."/>
            <person name="Jaros M."/>
            <person name="Krenek A."/>
            <person name="Repkova J."/>
        </authorList>
    </citation>
    <scope>NUCLEOTIDE SEQUENCE [LARGE SCALE GENOMIC DNA]</scope>
    <source>
        <strain evidence="2">cv. Tatra</strain>
        <tissue evidence="1">Young leaves</tissue>
    </source>
</reference>
<organism evidence="1 2">
    <name type="scientific">Trifolium pratense</name>
    <name type="common">Red clover</name>
    <dbReference type="NCBI Taxonomy" id="57577"/>
    <lineage>
        <taxon>Eukaryota</taxon>
        <taxon>Viridiplantae</taxon>
        <taxon>Streptophyta</taxon>
        <taxon>Embryophyta</taxon>
        <taxon>Tracheophyta</taxon>
        <taxon>Spermatophyta</taxon>
        <taxon>Magnoliopsida</taxon>
        <taxon>eudicotyledons</taxon>
        <taxon>Gunneridae</taxon>
        <taxon>Pentapetalae</taxon>
        <taxon>rosids</taxon>
        <taxon>fabids</taxon>
        <taxon>Fabales</taxon>
        <taxon>Fabaceae</taxon>
        <taxon>Papilionoideae</taxon>
        <taxon>50 kb inversion clade</taxon>
        <taxon>NPAAA clade</taxon>
        <taxon>Hologalegina</taxon>
        <taxon>IRL clade</taxon>
        <taxon>Trifolieae</taxon>
        <taxon>Trifolium</taxon>
    </lineage>
</organism>
<accession>A0A2K3NL93</accession>
<reference evidence="1 2" key="2">
    <citation type="journal article" date="2017" name="Front. Plant Sci.">
        <title>Gene Classification and Mining of Molecular Markers Useful in Red Clover (Trifolium pratense) Breeding.</title>
        <authorList>
            <person name="Istvanek J."/>
            <person name="Dluhosova J."/>
            <person name="Dluhos P."/>
            <person name="Patkova L."/>
            <person name="Nedelnik J."/>
            <person name="Repkova J."/>
        </authorList>
    </citation>
    <scope>NUCLEOTIDE SEQUENCE [LARGE SCALE GENOMIC DNA]</scope>
    <source>
        <strain evidence="2">cv. Tatra</strain>
        <tissue evidence="1">Young leaves</tissue>
    </source>
</reference>
<dbReference type="AlphaFoldDB" id="A0A2K3NL93"/>
<dbReference type="EMBL" id="ASHM01000072">
    <property type="protein sequence ID" value="PNY03800.1"/>
    <property type="molecule type" value="Genomic_DNA"/>
</dbReference>
<gene>
    <name evidence="1" type="ORF">L195_g000210</name>
</gene>
<name>A0A2K3NL93_TRIPR</name>